<organism evidence="2 3">
    <name type="scientific">Pseudomonas oryzihabitans</name>
    <dbReference type="NCBI Taxonomy" id="47885"/>
    <lineage>
        <taxon>Bacteria</taxon>
        <taxon>Pseudomonadati</taxon>
        <taxon>Pseudomonadota</taxon>
        <taxon>Gammaproteobacteria</taxon>
        <taxon>Pseudomonadales</taxon>
        <taxon>Pseudomonadaceae</taxon>
        <taxon>Pseudomonas</taxon>
    </lineage>
</organism>
<keyword evidence="1" id="KW-1133">Transmembrane helix</keyword>
<evidence type="ECO:0000256" key="1">
    <source>
        <dbReference type="SAM" id="Phobius"/>
    </source>
</evidence>
<protein>
    <recommendedName>
        <fullName evidence="4">DUF2842 domain-containing protein</fullName>
    </recommendedName>
</protein>
<name>A0A0U4WSF6_9PSED</name>
<dbReference type="KEGG" id="por:APT59_16290"/>
<gene>
    <name evidence="2" type="ORF">APT59_16290</name>
</gene>
<dbReference type="EMBL" id="CP013987">
    <property type="protein sequence ID" value="ALZ85683.1"/>
    <property type="molecule type" value="Genomic_DNA"/>
</dbReference>
<evidence type="ECO:0008006" key="4">
    <source>
        <dbReference type="Google" id="ProtNLM"/>
    </source>
</evidence>
<dbReference type="OrthoDB" id="6902003at2"/>
<evidence type="ECO:0000313" key="2">
    <source>
        <dbReference type="EMBL" id="ALZ85683.1"/>
    </source>
</evidence>
<keyword evidence="1" id="KW-0812">Transmembrane</keyword>
<reference evidence="2 3" key="1">
    <citation type="submission" date="2016-01" db="EMBL/GenBank/DDBJ databases">
        <title>Annotation of Pseudomonas oryzihabitans USDA-ARS-USMARC-56511.</title>
        <authorList>
            <person name="Harhay G.P."/>
            <person name="Harhay D.M."/>
            <person name="Smith T.P.L."/>
            <person name="Bono J.L."/>
            <person name="Heaton M.P."/>
            <person name="Clawson M.L."/>
            <person name="Chitko-Mckown C.G."/>
            <person name="Capik S.F."/>
            <person name="DeDonder K.D."/>
            <person name="Apley M.D."/>
            <person name="Lubbers B.V."/>
            <person name="White B.J."/>
            <person name="Larson R.L."/>
        </authorList>
    </citation>
    <scope>NUCLEOTIDE SEQUENCE [LARGE SCALE GENOMIC DNA]</scope>
    <source>
        <strain evidence="2 3">USDA-ARS-USMARC-56511</strain>
    </source>
</reference>
<dbReference type="Proteomes" id="UP000064137">
    <property type="component" value="Chromosome"/>
</dbReference>
<proteinExistence type="predicted"/>
<accession>A0A0U4WSF6</accession>
<sequence>MTPRPRFGSALGSILLVTAACYLLVGFSQGFVLSAWSWRTWLVFAVMVTIYPVGLFAGWWKKREAVEP</sequence>
<evidence type="ECO:0000313" key="3">
    <source>
        <dbReference type="Proteomes" id="UP000064137"/>
    </source>
</evidence>
<dbReference type="AlphaFoldDB" id="A0A0U4WSF6"/>
<dbReference type="PROSITE" id="PS51257">
    <property type="entry name" value="PROKAR_LIPOPROTEIN"/>
    <property type="match status" value="1"/>
</dbReference>
<dbReference type="RefSeq" id="WP_059315812.1">
    <property type="nucleotide sequence ID" value="NZ_CP013987.1"/>
</dbReference>
<keyword evidence="1" id="KW-0472">Membrane</keyword>
<feature type="transmembrane region" description="Helical" evidence="1">
    <location>
        <begin position="40"/>
        <end position="60"/>
    </location>
</feature>